<dbReference type="RefSeq" id="WP_044288787.1">
    <property type="nucleotide sequence ID" value="NZ_QGQD01000092.1"/>
</dbReference>
<keyword evidence="2" id="KW-1185">Reference proteome</keyword>
<dbReference type="STRING" id="180332.GCA_000797495_00095"/>
<dbReference type="InterPro" id="IPR010106">
    <property type="entry name" value="RpnA"/>
</dbReference>
<dbReference type="NCBIfam" id="TIGR01784">
    <property type="entry name" value="T_den_put_tspse"/>
    <property type="match status" value="1"/>
</dbReference>
<sequence>MNHSPKISNIQTEKEKTEPFIMLPTVDFCFKELMCSEKARKGLIAAFLNLDPKDIQETVLMNTSLRKENENEKLGILDVRVRMHDNTQIDLEMQVLPFHCWEERTLFYACKMYTDQIVSGDNYDVLVKCIQISILDFAFLKDTDQWYSCFHLREDQRGSLYSDKLEMHVLELPKLGNGEEAENDLLQWAKFLNGKREEDFKEMAEKNEYINEAYQILKNISADDQKRYEYESREKAIRDHNHMIYMAKKEGWESGREAGIEVFIQYNLEEGIFHDRIVENLQKRFNLNYDIAEKYYEKYK</sequence>
<reference evidence="1 2" key="1">
    <citation type="journal article" date="2019" name="Anaerobe">
        <title>Detection of Robinsoniella peoriensis in multiple bone samples of a trauma patient.</title>
        <authorList>
            <person name="Schrottner P."/>
            <person name="Hartwich K."/>
            <person name="Bunk B."/>
            <person name="Schober I."/>
            <person name="Helbig S."/>
            <person name="Rudolph W.W."/>
            <person name="Gunzer F."/>
        </authorList>
    </citation>
    <scope>NUCLEOTIDE SEQUENCE [LARGE SCALE GENOMIC DNA]</scope>
    <source>
        <strain evidence="1 2">DSM 106044</strain>
    </source>
</reference>
<dbReference type="Pfam" id="PF12784">
    <property type="entry name" value="PDDEXK_2"/>
    <property type="match status" value="1"/>
</dbReference>
<accession>A0A4U8Q2Y3</accession>
<evidence type="ECO:0000313" key="1">
    <source>
        <dbReference type="EMBL" id="TLC98553.1"/>
    </source>
</evidence>
<name>A0A4U8Q2Y3_9FIRM</name>
<comment type="caution">
    <text evidence="1">The sequence shown here is derived from an EMBL/GenBank/DDBJ whole genome shotgun (WGS) entry which is preliminary data.</text>
</comment>
<dbReference type="PANTHER" id="PTHR41317:SF1">
    <property type="entry name" value="PD-(D_E)XK NUCLEASE FAMILY TRANSPOSASE"/>
    <property type="match status" value="1"/>
</dbReference>
<proteinExistence type="predicted"/>
<protein>
    <submittedName>
        <fullName evidence="1">PD-(D/E)XK nuclease family transposase</fullName>
    </submittedName>
</protein>
<dbReference type="Proteomes" id="UP000306509">
    <property type="component" value="Unassembled WGS sequence"/>
</dbReference>
<organism evidence="1 2">
    <name type="scientific">Robinsoniella peoriensis</name>
    <dbReference type="NCBI Taxonomy" id="180332"/>
    <lineage>
        <taxon>Bacteria</taxon>
        <taxon>Bacillati</taxon>
        <taxon>Bacillota</taxon>
        <taxon>Clostridia</taxon>
        <taxon>Lachnospirales</taxon>
        <taxon>Lachnospiraceae</taxon>
        <taxon>Robinsoniella</taxon>
    </lineage>
</organism>
<dbReference type="EMBL" id="QGQD01000092">
    <property type="protein sequence ID" value="TLC98553.1"/>
    <property type="molecule type" value="Genomic_DNA"/>
</dbReference>
<gene>
    <name evidence="1" type="ORF">DSM106044_04663</name>
</gene>
<evidence type="ECO:0000313" key="2">
    <source>
        <dbReference type="Proteomes" id="UP000306509"/>
    </source>
</evidence>
<dbReference type="PANTHER" id="PTHR41317">
    <property type="entry name" value="PD-(D_E)XK NUCLEASE FAMILY TRANSPOSASE"/>
    <property type="match status" value="1"/>
</dbReference>
<dbReference type="AlphaFoldDB" id="A0A4U8Q2Y3"/>